<evidence type="ECO:0000313" key="10">
    <source>
        <dbReference type="Proteomes" id="UP000272400"/>
    </source>
</evidence>
<dbReference type="GO" id="GO:0004674">
    <property type="term" value="F:protein serine/threonine kinase activity"/>
    <property type="evidence" value="ECO:0007669"/>
    <property type="project" value="UniProtKB-KW"/>
</dbReference>
<dbReference type="EMBL" id="RJKE01000001">
    <property type="protein sequence ID" value="ROO89910.1"/>
    <property type="molecule type" value="Genomic_DNA"/>
</dbReference>
<evidence type="ECO:0000256" key="3">
    <source>
        <dbReference type="ARBA" id="ARBA00022777"/>
    </source>
</evidence>
<dbReference type="GO" id="GO:0005524">
    <property type="term" value="F:ATP binding"/>
    <property type="evidence" value="ECO:0007669"/>
    <property type="project" value="UniProtKB-UniRule"/>
</dbReference>
<proteinExistence type="predicted"/>
<dbReference type="SUPFAM" id="SSF56112">
    <property type="entry name" value="Protein kinase-like (PK-like)"/>
    <property type="match status" value="1"/>
</dbReference>
<sequence length="532" mass="55986">MIWAMVLPERIGPYRPLERLGAGGMGEVFLCRDVDGRVLAVKVLRPELADRADVRARLGREAATMRRVTSPYVAELVAAEGDGETVYLATRYVQGRTLGAFVADRGPLRGEELRTLALGLAEALAAIHAAGCVHRDLKPENVVMAEGRPVVIDFGIAHALDATRFTTTGRAAGTLAYMAPELLADGRVGTPADVFAWGATVAFAATGRRAYWSHLAPGAIRKILHESEGMPPEVREAVGAALGHGPDGRPSAPTLLTLLTAPLSDLPPVSLPEPGPAGGSGAFVRPSASPVPPVLPERRPSVRRRQEAGAQAYRWGAVVVAVAVAVAGLLSWVIPGGPEQGAGSGPSSPAAVATSPDPTASPSAAADGDGVWEELPRGACDHVAEATFLEYVPKGSREEFGGTRAGSCSYGSADDVFYLRLEVRVASVVGDVDPIGAARWSYEQEFQNDGDGRQGRTLLLENRNGLGDAAYHRVFVDEGLGKTVTCRVVTRVHNVILTTSYLRPYAKEPEDEESACLDGAVAVVSEAVKVYA</sequence>
<dbReference type="CDD" id="cd14014">
    <property type="entry name" value="STKc_PknB_like"/>
    <property type="match status" value="1"/>
</dbReference>
<dbReference type="Pfam" id="PF00069">
    <property type="entry name" value="Pkinase"/>
    <property type="match status" value="1"/>
</dbReference>
<evidence type="ECO:0000259" key="8">
    <source>
        <dbReference type="PROSITE" id="PS50011"/>
    </source>
</evidence>
<organism evidence="9 10">
    <name type="scientific">Actinocorallia herbida</name>
    <dbReference type="NCBI Taxonomy" id="58109"/>
    <lineage>
        <taxon>Bacteria</taxon>
        <taxon>Bacillati</taxon>
        <taxon>Actinomycetota</taxon>
        <taxon>Actinomycetes</taxon>
        <taxon>Streptosporangiales</taxon>
        <taxon>Thermomonosporaceae</taxon>
        <taxon>Actinocorallia</taxon>
    </lineage>
</organism>
<comment type="caution">
    <text evidence="9">The sequence shown here is derived from an EMBL/GenBank/DDBJ whole genome shotgun (WGS) entry which is preliminary data.</text>
</comment>
<keyword evidence="7" id="KW-0812">Transmembrane</keyword>
<dbReference type="PANTHER" id="PTHR43289:SF34">
    <property type="entry name" value="SERINE_THREONINE-PROTEIN KINASE YBDM-RELATED"/>
    <property type="match status" value="1"/>
</dbReference>
<dbReference type="Gene3D" id="3.30.200.20">
    <property type="entry name" value="Phosphorylase Kinase, domain 1"/>
    <property type="match status" value="1"/>
</dbReference>
<dbReference type="OrthoDB" id="9762169at2"/>
<keyword evidence="7" id="KW-0472">Membrane</keyword>
<keyword evidence="10" id="KW-1185">Reference proteome</keyword>
<dbReference type="RefSeq" id="WP_123668932.1">
    <property type="nucleotide sequence ID" value="NZ_RJKE01000001.1"/>
</dbReference>
<dbReference type="SMART" id="SM00220">
    <property type="entry name" value="S_TKc"/>
    <property type="match status" value="1"/>
</dbReference>
<feature type="region of interest" description="Disordered" evidence="6">
    <location>
        <begin position="267"/>
        <end position="303"/>
    </location>
</feature>
<dbReference type="InterPro" id="IPR011009">
    <property type="entry name" value="Kinase-like_dom_sf"/>
</dbReference>
<dbReference type="InterPro" id="IPR017441">
    <property type="entry name" value="Protein_kinase_ATP_BS"/>
</dbReference>
<evidence type="ECO:0000256" key="7">
    <source>
        <dbReference type="SAM" id="Phobius"/>
    </source>
</evidence>
<feature type="compositionally biased region" description="Low complexity" evidence="6">
    <location>
        <begin position="345"/>
        <end position="369"/>
    </location>
</feature>
<dbReference type="PROSITE" id="PS50011">
    <property type="entry name" value="PROTEIN_KINASE_DOM"/>
    <property type="match status" value="1"/>
</dbReference>
<keyword evidence="7" id="KW-1133">Transmembrane helix</keyword>
<dbReference type="InterPro" id="IPR008271">
    <property type="entry name" value="Ser/Thr_kinase_AS"/>
</dbReference>
<evidence type="ECO:0000256" key="6">
    <source>
        <dbReference type="SAM" id="MobiDB-lite"/>
    </source>
</evidence>
<keyword evidence="9" id="KW-0723">Serine/threonine-protein kinase</keyword>
<keyword evidence="1" id="KW-0808">Transferase</keyword>
<evidence type="ECO:0000256" key="2">
    <source>
        <dbReference type="ARBA" id="ARBA00022741"/>
    </source>
</evidence>
<protein>
    <submittedName>
        <fullName evidence="9">Serine/threonine protein kinase</fullName>
    </submittedName>
</protein>
<feature type="binding site" evidence="5">
    <location>
        <position position="42"/>
    </location>
    <ligand>
        <name>ATP</name>
        <dbReference type="ChEBI" id="CHEBI:30616"/>
    </ligand>
</feature>
<feature type="transmembrane region" description="Helical" evidence="7">
    <location>
        <begin position="312"/>
        <end position="334"/>
    </location>
</feature>
<dbReference type="Gene3D" id="1.10.510.10">
    <property type="entry name" value="Transferase(Phosphotransferase) domain 1"/>
    <property type="match status" value="1"/>
</dbReference>
<feature type="region of interest" description="Disordered" evidence="6">
    <location>
        <begin position="339"/>
        <end position="370"/>
    </location>
</feature>
<accession>A0A3N1D8Q8</accession>
<evidence type="ECO:0000313" key="9">
    <source>
        <dbReference type="EMBL" id="ROO89910.1"/>
    </source>
</evidence>
<dbReference type="PROSITE" id="PS00108">
    <property type="entry name" value="PROTEIN_KINASE_ST"/>
    <property type="match status" value="1"/>
</dbReference>
<dbReference type="InterPro" id="IPR000719">
    <property type="entry name" value="Prot_kinase_dom"/>
</dbReference>
<feature type="domain" description="Protein kinase" evidence="8">
    <location>
        <begin position="14"/>
        <end position="264"/>
    </location>
</feature>
<evidence type="ECO:0000256" key="5">
    <source>
        <dbReference type="PROSITE-ProRule" id="PRU10141"/>
    </source>
</evidence>
<keyword evidence="2 5" id="KW-0547">Nucleotide-binding</keyword>
<keyword evidence="4 5" id="KW-0067">ATP-binding</keyword>
<keyword evidence="3 9" id="KW-0418">Kinase</keyword>
<evidence type="ECO:0000256" key="4">
    <source>
        <dbReference type="ARBA" id="ARBA00022840"/>
    </source>
</evidence>
<name>A0A3N1D8Q8_9ACTN</name>
<reference evidence="9 10" key="1">
    <citation type="submission" date="2018-11" db="EMBL/GenBank/DDBJ databases">
        <title>Sequencing the genomes of 1000 actinobacteria strains.</title>
        <authorList>
            <person name="Klenk H.-P."/>
        </authorList>
    </citation>
    <scope>NUCLEOTIDE SEQUENCE [LARGE SCALE GENOMIC DNA]</scope>
    <source>
        <strain evidence="9 10">DSM 44254</strain>
    </source>
</reference>
<dbReference type="PANTHER" id="PTHR43289">
    <property type="entry name" value="MITOGEN-ACTIVATED PROTEIN KINASE KINASE KINASE 20-RELATED"/>
    <property type="match status" value="1"/>
</dbReference>
<evidence type="ECO:0000256" key="1">
    <source>
        <dbReference type="ARBA" id="ARBA00022679"/>
    </source>
</evidence>
<dbReference type="Proteomes" id="UP000272400">
    <property type="component" value="Unassembled WGS sequence"/>
</dbReference>
<dbReference type="PROSITE" id="PS00107">
    <property type="entry name" value="PROTEIN_KINASE_ATP"/>
    <property type="match status" value="1"/>
</dbReference>
<gene>
    <name evidence="9" type="ORF">EDD29_7620</name>
</gene>
<dbReference type="AlphaFoldDB" id="A0A3N1D8Q8"/>